<feature type="transmembrane region" description="Helical" evidence="7">
    <location>
        <begin position="449"/>
        <end position="479"/>
    </location>
</feature>
<feature type="transmembrane region" description="Helical" evidence="7">
    <location>
        <begin position="311"/>
        <end position="340"/>
    </location>
</feature>
<dbReference type="Proteomes" id="UP001595701">
    <property type="component" value="Unassembled WGS sequence"/>
</dbReference>
<feature type="transmembrane region" description="Helical" evidence="7">
    <location>
        <begin position="409"/>
        <end position="429"/>
    </location>
</feature>
<keyword evidence="5 7" id="KW-1133">Transmembrane helix</keyword>
<dbReference type="EMBL" id="JBHRWR010000033">
    <property type="protein sequence ID" value="MFC3577410.1"/>
    <property type="molecule type" value="Genomic_DNA"/>
</dbReference>
<name>A0ABV7SMR2_9ACTN</name>
<dbReference type="PANTHER" id="PTHR30489">
    <property type="entry name" value="LIPOPROTEIN-RELEASING SYSTEM TRANSMEMBRANE PROTEIN LOLE"/>
    <property type="match status" value="1"/>
</dbReference>
<evidence type="ECO:0000313" key="10">
    <source>
        <dbReference type="Proteomes" id="UP001595701"/>
    </source>
</evidence>
<protein>
    <submittedName>
        <fullName evidence="9">FtsX-like permease family protein</fullName>
    </submittedName>
</protein>
<dbReference type="InterPro" id="IPR051447">
    <property type="entry name" value="Lipoprotein-release_system"/>
</dbReference>
<evidence type="ECO:0000259" key="8">
    <source>
        <dbReference type="Pfam" id="PF02687"/>
    </source>
</evidence>
<feature type="transmembrane region" description="Helical" evidence="7">
    <location>
        <begin position="360"/>
        <end position="388"/>
    </location>
</feature>
<comment type="caution">
    <text evidence="9">The sequence shown here is derived from an EMBL/GenBank/DDBJ whole genome shotgun (WGS) entry which is preliminary data.</text>
</comment>
<keyword evidence="6 7" id="KW-0472">Membrane</keyword>
<keyword evidence="3" id="KW-1003">Cell membrane</keyword>
<comment type="subcellular location">
    <subcellularLocation>
        <location evidence="1">Cell membrane</location>
        <topology evidence="1">Multi-pass membrane protein</topology>
    </subcellularLocation>
</comment>
<feature type="domain" description="ABC3 transporter permease C-terminal" evidence="8">
    <location>
        <begin position="751"/>
        <end position="865"/>
    </location>
</feature>
<evidence type="ECO:0000256" key="2">
    <source>
        <dbReference type="ARBA" id="ARBA00005236"/>
    </source>
</evidence>
<feature type="transmembrane region" description="Helical" evidence="7">
    <location>
        <begin position="264"/>
        <end position="291"/>
    </location>
</feature>
<organism evidence="9 10">
    <name type="scientific">Streptomyces yaanensis</name>
    <dbReference type="NCBI Taxonomy" id="1142239"/>
    <lineage>
        <taxon>Bacteria</taxon>
        <taxon>Bacillati</taxon>
        <taxon>Actinomycetota</taxon>
        <taxon>Actinomycetes</taxon>
        <taxon>Kitasatosporales</taxon>
        <taxon>Streptomycetaceae</taxon>
        <taxon>Streptomyces</taxon>
    </lineage>
</organism>
<proteinExistence type="inferred from homology"/>
<keyword evidence="4 7" id="KW-0812">Transmembrane</keyword>
<dbReference type="InterPro" id="IPR003838">
    <property type="entry name" value="ABC3_permease_C"/>
</dbReference>
<comment type="similarity">
    <text evidence="2">Belongs to the ABC-4 integral membrane protein family. LolC/E subfamily.</text>
</comment>
<feature type="transmembrane region" description="Helical" evidence="7">
    <location>
        <begin position="747"/>
        <end position="772"/>
    </location>
</feature>
<reference evidence="10" key="1">
    <citation type="journal article" date="2019" name="Int. J. Syst. Evol. Microbiol.">
        <title>The Global Catalogue of Microorganisms (GCM) 10K type strain sequencing project: providing services to taxonomists for standard genome sequencing and annotation.</title>
        <authorList>
            <consortium name="The Broad Institute Genomics Platform"/>
            <consortium name="The Broad Institute Genome Sequencing Center for Infectious Disease"/>
            <person name="Wu L."/>
            <person name="Ma J."/>
        </authorList>
    </citation>
    <scope>NUCLEOTIDE SEQUENCE [LARGE SCALE GENOMIC DNA]</scope>
    <source>
        <strain evidence="10">CGMCC 4.7035</strain>
    </source>
</reference>
<evidence type="ECO:0000256" key="4">
    <source>
        <dbReference type="ARBA" id="ARBA00022692"/>
    </source>
</evidence>
<dbReference type="PANTHER" id="PTHR30489:SF0">
    <property type="entry name" value="LIPOPROTEIN-RELEASING SYSTEM TRANSMEMBRANE PROTEIN LOLE"/>
    <property type="match status" value="1"/>
</dbReference>
<feature type="transmembrane region" description="Helical" evidence="7">
    <location>
        <begin position="24"/>
        <end position="44"/>
    </location>
</feature>
<feature type="transmembrane region" description="Helical" evidence="7">
    <location>
        <begin position="801"/>
        <end position="826"/>
    </location>
</feature>
<keyword evidence="10" id="KW-1185">Reference proteome</keyword>
<dbReference type="RefSeq" id="WP_310773508.1">
    <property type="nucleotide sequence ID" value="NZ_JBHRWR010000033.1"/>
</dbReference>
<accession>A0ABV7SMR2</accession>
<sequence>MNPSWRASVLGSQLAELLRRPGRLVTTGMSVLVAAFVVFATVMAQQITTNTTVDHFRGTPEAASLVATPSGDSAAISGTTLKKIRALPGVAEAVGRVQTGAPLAGPSEHWLELHSDPGTGPLSEVRLVKGTYPDRAGEIAVNNRAAEELELAPGTRTTLKIADRKDGDKTIKVTLTVTGVVKSTATAEQKAGGYTTDALVAPLADQPGFQHVDIRAKDGVPASELSEQVRGVLDKAPSAASLKSGSTVRAQEAREALNGNVREFFQVISVFLTVAVAAAAMVATSAFRIVFAQRLRQLALLRAIGAPQGRLVTALAVEGALVGAVSGSLGVLMALAAGYLAPSASRILAGEELSAPGFPVLRAVLVVVGAVLVTVCAVLAPALSAAGVSPLQALRAAGTVTGERGINHTRLAAGILLAIAATGLAVLQLRDLPQPGQMDYDRENAMMVTVASAGFAFLALIALGPLLVRPVLAVAGWPLRRLGSTGRLAVSGVGGTPRRAASVSVVVALGVALVSGALVSIDGLNRHLERTAAVDSPADFRVAGDGKGLDAGVVRQFATSPQLIHVTRYRSVQVTIGPKGAAKEIEVSDLDPYALPTGKSIGTVTGSLGDLGPGSAVVASGVADLLGVKAGDTLTLPPPLPASLERGDPHRRGSIKLTVAATLPGDGPGMADILVAPADLDRMGASKRATGIFADAATEGLAGRGKAQRALEALIREHLSHRDDVTISVLAEARDHDRNTIQMTGTIALGLLALTVLIAVVGVTATTSLTAIERTREFGLLRALGLGGSALRRIITVEAGLYGVLGGVLGLALGIPYAWLLIRIIVTDPPSRLPGGQLLAVFTALTILTALAGLLPARRATRITPMTALSSTE</sequence>
<gene>
    <name evidence="9" type="ORF">ACFOZ0_29880</name>
</gene>
<evidence type="ECO:0000256" key="1">
    <source>
        <dbReference type="ARBA" id="ARBA00004651"/>
    </source>
</evidence>
<evidence type="ECO:0000313" key="9">
    <source>
        <dbReference type="EMBL" id="MFC3577410.1"/>
    </source>
</evidence>
<feature type="transmembrane region" description="Helical" evidence="7">
    <location>
        <begin position="500"/>
        <end position="521"/>
    </location>
</feature>
<dbReference type="Pfam" id="PF02687">
    <property type="entry name" value="FtsX"/>
    <property type="match status" value="2"/>
</dbReference>
<evidence type="ECO:0000256" key="7">
    <source>
        <dbReference type="SAM" id="Phobius"/>
    </source>
</evidence>
<evidence type="ECO:0000256" key="5">
    <source>
        <dbReference type="ARBA" id="ARBA00022989"/>
    </source>
</evidence>
<feature type="domain" description="ABC3 transporter permease C-terminal" evidence="8">
    <location>
        <begin position="270"/>
        <end position="390"/>
    </location>
</feature>
<feature type="transmembrane region" description="Helical" evidence="7">
    <location>
        <begin position="838"/>
        <end position="857"/>
    </location>
</feature>
<evidence type="ECO:0000256" key="3">
    <source>
        <dbReference type="ARBA" id="ARBA00022475"/>
    </source>
</evidence>
<evidence type="ECO:0000256" key="6">
    <source>
        <dbReference type="ARBA" id="ARBA00023136"/>
    </source>
</evidence>